<name>A0A919AWE2_9ACTN</name>
<dbReference type="PANTHER" id="PTHR35526">
    <property type="entry name" value="ANTI-SIGMA-F FACTOR RSBW-RELATED"/>
    <property type="match status" value="1"/>
</dbReference>
<dbReference type="RefSeq" id="WP_190127881.1">
    <property type="nucleotide sequence ID" value="NZ_BNBD01000001.1"/>
</dbReference>
<evidence type="ECO:0000259" key="2">
    <source>
        <dbReference type="Pfam" id="PF13581"/>
    </source>
</evidence>
<organism evidence="3 4">
    <name type="scientific">Streptomyces mashuensis</name>
    <dbReference type="NCBI Taxonomy" id="33904"/>
    <lineage>
        <taxon>Bacteria</taxon>
        <taxon>Bacillati</taxon>
        <taxon>Actinomycetota</taxon>
        <taxon>Actinomycetes</taxon>
        <taxon>Kitasatosporales</taxon>
        <taxon>Streptomycetaceae</taxon>
        <taxon>Streptomyces</taxon>
    </lineage>
</organism>
<protein>
    <recommendedName>
        <fullName evidence="2">Histidine kinase/HSP90-like ATPase domain-containing protein</fullName>
    </recommendedName>
</protein>
<evidence type="ECO:0000313" key="3">
    <source>
        <dbReference type="EMBL" id="GHF28894.1"/>
    </source>
</evidence>
<keyword evidence="1" id="KW-0723">Serine/threonine-protein kinase</keyword>
<proteinExistence type="predicted"/>
<dbReference type="InterPro" id="IPR036890">
    <property type="entry name" value="HATPase_C_sf"/>
</dbReference>
<sequence>MPPFSRDTAPLAAWPAPPRRLDGFRGAGFPSCSHSPVAPWTLRGLPPGPPPARSLTLPPVTTSVAVARRFTHRLLTEWGLPELADDATLLLSELVTNAIVHVPGDAGDVRVAVSRTPGHLVVQVSDRGGRLPRCAEAGADSEGGRGMWLVEQLAAAWGHHAAAGGKTVWFALPLPPGA</sequence>
<reference evidence="3" key="1">
    <citation type="journal article" date="2014" name="Int. J. Syst. Evol. Microbiol.">
        <title>Complete genome sequence of Corynebacterium casei LMG S-19264T (=DSM 44701T), isolated from a smear-ripened cheese.</title>
        <authorList>
            <consortium name="US DOE Joint Genome Institute (JGI-PGF)"/>
            <person name="Walter F."/>
            <person name="Albersmeier A."/>
            <person name="Kalinowski J."/>
            <person name="Ruckert C."/>
        </authorList>
    </citation>
    <scope>NUCLEOTIDE SEQUENCE</scope>
    <source>
        <strain evidence="3">JCM 4059</strain>
    </source>
</reference>
<dbReference type="GO" id="GO:0004674">
    <property type="term" value="F:protein serine/threonine kinase activity"/>
    <property type="evidence" value="ECO:0007669"/>
    <property type="project" value="UniProtKB-KW"/>
</dbReference>
<dbReference type="SUPFAM" id="SSF55874">
    <property type="entry name" value="ATPase domain of HSP90 chaperone/DNA topoisomerase II/histidine kinase"/>
    <property type="match status" value="1"/>
</dbReference>
<keyword evidence="1" id="KW-0808">Transferase</keyword>
<dbReference type="Gene3D" id="3.30.565.10">
    <property type="entry name" value="Histidine kinase-like ATPase, C-terminal domain"/>
    <property type="match status" value="1"/>
</dbReference>
<keyword evidence="1" id="KW-0418">Kinase</keyword>
<gene>
    <name evidence="3" type="ORF">GCM10010218_07560</name>
</gene>
<dbReference type="EMBL" id="BNBD01000001">
    <property type="protein sequence ID" value="GHF28894.1"/>
    <property type="molecule type" value="Genomic_DNA"/>
</dbReference>
<dbReference type="InterPro" id="IPR050267">
    <property type="entry name" value="Anti-sigma-factor_SerPK"/>
</dbReference>
<dbReference type="Pfam" id="PF13581">
    <property type="entry name" value="HATPase_c_2"/>
    <property type="match status" value="1"/>
</dbReference>
<feature type="domain" description="Histidine kinase/HSP90-like ATPase" evidence="2">
    <location>
        <begin position="61"/>
        <end position="170"/>
    </location>
</feature>
<evidence type="ECO:0000313" key="4">
    <source>
        <dbReference type="Proteomes" id="UP000638313"/>
    </source>
</evidence>
<comment type="caution">
    <text evidence="3">The sequence shown here is derived from an EMBL/GenBank/DDBJ whole genome shotgun (WGS) entry which is preliminary data.</text>
</comment>
<dbReference type="AlphaFoldDB" id="A0A919AWE2"/>
<dbReference type="Proteomes" id="UP000638313">
    <property type="component" value="Unassembled WGS sequence"/>
</dbReference>
<reference evidence="3" key="2">
    <citation type="submission" date="2020-09" db="EMBL/GenBank/DDBJ databases">
        <authorList>
            <person name="Sun Q."/>
            <person name="Ohkuma M."/>
        </authorList>
    </citation>
    <scope>NUCLEOTIDE SEQUENCE</scope>
    <source>
        <strain evidence="3">JCM 4059</strain>
    </source>
</reference>
<keyword evidence="4" id="KW-1185">Reference proteome</keyword>
<dbReference type="CDD" id="cd16936">
    <property type="entry name" value="HATPase_RsbW-like"/>
    <property type="match status" value="1"/>
</dbReference>
<evidence type="ECO:0000256" key="1">
    <source>
        <dbReference type="ARBA" id="ARBA00022527"/>
    </source>
</evidence>
<dbReference type="InterPro" id="IPR003594">
    <property type="entry name" value="HATPase_dom"/>
</dbReference>
<accession>A0A919AWE2</accession>
<dbReference type="PANTHER" id="PTHR35526:SF3">
    <property type="entry name" value="ANTI-SIGMA-F FACTOR RSBW"/>
    <property type="match status" value="1"/>
</dbReference>